<dbReference type="Proteomes" id="UP000237347">
    <property type="component" value="Unassembled WGS sequence"/>
</dbReference>
<name>A0AAW0LBX4_QUESU</name>
<dbReference type="AlphaFoldDB" id="A0AAW0LBX4"/>
<proteinExistence type="predicted"/>
<sequence>MEVEELVITLAFPFDELINSVNAPVSSLATMFRFIPINSSSYQELNVVRESIKSKLLEKKILPSESTRSRSTFINLMKLEGLCLLSGTFWKRQGSKSINESKKLSRDKVVSLSRHSDHISWLIDWNKNSNVQPITFFGRKAHKKLFRSSLRGIRC</sequence>
<evidence type="ECO:0000313" key="2">
    <source>
        <dbReference type="Proteomes" id="UP000237347"/>
    </source>
</evidence>
<comment type="caution">
    <text evidence="1">The sequence shown here is derived from an EMBL/GenBank/DDBJ whole genome shotgun (WGS) entry which is preliminary data.</text>
</comment>
<dbReference type="EMBL" id="PKMF04000122">
    <property type="protein sequence ID" value="KAK7848790.1"/>
    <property type="molecule type" value="Genomic_DNA"/>
</dbReference>
<evidence type="ECO:0000313" key="1">
    <source>
        <dbReference type="EMBL" id="KAK7848790.1"/>
    </source>
</evidence>
<reference evidence="1 2" key="1">
    <citation type="journal article" date="2018" name="Sci. Data">
        <title>The draft genome sequence of cork oak.</title>
        <authorList>
            <person name="Ramos A.M."/>
            <person name="Usie A."/>
            <person name="Barbosa P."/>
            <person name="Barros P.M."/>
            <person name="Capote T."/>
            <person name="Chaves I."/>
            <person name="Simoes F."/>
            <person name="Abreu I."/>
            <person name="Carrasquinho I."/>
            <person name="Faro C."/>
            <person name="Guimaraes J.B."/>
            <person name="Mendonca D."/>
            <person name="Nobrega F."/>
            <person name="Rodrigues L."/>
            <person name="Saibo N.J.M."/>
            <person name="Varela M.C."/>
            <person name="Egas C."/>
            <person name="Matos J."/>
            <person name="Miguel C.M."/>
            <person name="Oliveira M.M."/>
            <person name="Ricardo C.P."/>
            <person name="Goncalves S."/>
        </authorList>
    </citation>
    <scope>NUCLEOTIDE SEQUENCE [LARGE SCALE GENOMIC DNA]</scope>
    <source>
        <strain evidence="2">cv. HL8</strain>
    </source>
</reference>
<keyword evidence="2" id="KW-1185">Reference proteome</keyword>
<protein>
    <submittedName>
        <fullName evidence="1">Uncharacterized protein</fullName>
    </submittedName>
</protein>
<gene>
    <name evidence="1" type="ORF">CFP56_004244</name>
</gene>
<organism evidence="1 2">
    <name type="scientific">Quercus suber</name>
    <name type="common">Cork oak</name>
    <dbReference type="NCBI Taxonomy" id="58331"/>
    <lineage>
        <taxon>Eukaryota</taxon>
        <taxon>Viridiplantae</taxon>
        <taxon>Streptophyta</taxon>
        <taxon>Embryophyta</taxon>
        <taxon>Tracheophyta</taxon>
        <taxon>Spermatophyta</taxon>
        <taxon>Magnoliopsida</taxon>
        <taxon>eudicotyledons</taxon>
        <taxon>Gunneridae</taxon>
        <taxon>Pentapetalae</taxon>
        <taxon>rosids</taxon>
        <taxon>fabids</taxon>
        <taxon>Fagales</taxon>
        <taxon>Fagaceae</taxon>
        <taxon>Quercus</taxon>
    </lineage>
</organism>
<accession>A0AAW0LBX4</accession>